<accession>A0A6J4P4U9</accession>
<organism evidence="2">
    <name type="scientific">uncultured Nocardioides sp</name>
    <dbReference type="NCBI Taxonomy" id="198441"/>
    <lineage>
        <taxon>Bacteria</taxon>
        <taxon>Bacillati</taxon>
        <taxon>Actinomycetota</taxon>
        <taxon>Actinomycetes</taxon>
        <taxon>Propionibacteriales</taxon>
        <taxon>Nocardioidaceae</taxon>
        <taxon>Nocardioides</taxon>
        <taxon>environmental samples</taxon>
    </lineage>
</organism>
<evidence type="ECO:0000256" key="1">
    <source>
        <dbReference type="SAM" id="MobiDB-lite"/>
    </source>
</evidence>
<protein>
    <submittedName>
        <fullName evidence="2">Uncharacterized MFS-type transporter Saci_1521</fullName>
    </submittedName>
</protein>
<feature type="compositionally biased region" description="Basic residues" evidence="1">
    <location>
        <begin position="155"/>
        <end position="185"/>
    </location>
</feature>
<feature type="region of interest" description="Disordered" evidence="1">
    <location>
        <begin position="132"/>
        <end position="287"/>
    </location>
</feature>
<feature type="compositionally biased region" description="Basic and acidic residues" evidence="1">
    <location>
        <begin position="138"/>
        <end position="154"/>
    </location>
</feature>
<dbReference type="AlphaFoldDB" id="A0A6J4P4U9"/>
<feature type="region of interest" description="Disordered" evidence="1">
    <location>
        <begin position="434"/>
        <end position="498"/>
    </location>
</feature>
<feature type="non-terminal residue" evidence="2">
    <location>
        <position position="498"/>
    </location>
</feature>
<feature type="non-terminal residue" evidence="2">
    <location>
        <position position="1"/>
    </location>
</feature>
<name>A0A6J4P4U9_9ACTN</name>
<feature type="compositionally biased region" description="Basic residues" evidence="1">
    <location>
        <begin position="63"/>
        <end position="73"/>
    </location>
</feature>
<feature type="compositionally biased region" description="Basic and acidic residues" evidence="1">
    <location>
        <begin position="227"/>
        <end position="273"/>
    </location>
</feature>
<feature type="compositionally biased region" description="Basic and acidic residues" evidence="1">
    <location>
        <begin position="201"/>
        <end position="210"/>
    </location>
</feature>
<sequence>GSRGRAGPDHHRHPRADGPPALGEVALDRRHRPRDGLDPGRARGHHRGLALGGAEVGGDRPGPHQHRHRDGRCGVRRRCVHRRPLLRAADRPLRTEEAVPPDARGLPVRHRADRLLDEPALLLRLPLHHRRRHRRGVRRDQLRDRRADPREVPRPHRHRHQRLLLGRRRLRRHADRAAARPRRRGQPGARLARCLRARGGAGDRHPDRASQRAGEPPLALHPRSRGRGGEDRPRHRGDRGAGDRQVAADRLGDAHDPPAQDDPAHDDRQDRLHPLPQAHGALPGALHRPGLPLQRLLLHLRRQPLDVPRRRADRLVHRRLRGQQLRRRPPAGVAVRHRRPGQDDRGHLHHLRRAARGRRLPAGQPQRGRADDLRHGHLLLRLRRGQRGVPHGQRGLPDGDPRPVHRVLLRHRHRRRRHQRAPVLRWSHRPCHRVRGHRRHRPGVLRRGRAHDRRRHRRDLPRGARGAADAGEHREAPHGGGRRHTRVWLRPLHPRPGL</sequence>
<feature type="compositionally biased region" description="Basic residues" evidence="1">
    <location>
        <begin position="434"/>
        <end position="459"/>
    </location>
</feature>
<evidence type="ECO:0000313" key="2">
    <source>
        <dbReference type="EMBL" id="CAA9400132.1"/>
    </source>
</evidence>
<feature type="region of interest" description="Disordered" evidence="1">
    <location>
        <begin position="324"/>
        <end position="345"/>
    </location>
</feature>
<feature type="region of interest" description="Disordered" evidence="1">
    <location>
        <begin position="1"/>
        <end position="73"/>
    </location>
</feature>
<proteinExistence type="predicted"/>
<feature type="compositionally biased region" description="Basic residues" evidence="1">
    <location>
        <begin position="324"/>
        <end position="339"/>
    </location>
</feature>
<reference evidence="2" key="1">
    <citation type="submission" date="2020-02" db="EMBL/GenBank/DDBJ databases">
        <authorList>
            <person name="Meier V. D."/>
        </authorList>
    </citation>
    <scope>NUCLEOTIDE SEQUENCE</scope>
    <source>
        <strain evidence="2">AVDCRST_MAG06</strain>
    </source>
</reference>
<feature type="compositionally biased region" description="Low complexity" evidence="1">
    <location>
        <begin position="186"/>
        <end position="198"/>
    </location>
</feature>
<dbReference type="EMBL" id="CADCUP010000144">
    <property type="protein sequence ID" value="CAA9400132.1"/>
    <property type="molecule type" value="Genomic_DNA"/>
</dbReference>
<gene>
    <name evidence="2" type="ORF">AVDCRST_MAG06-2122</name>
</gene>